<evidence type="ECO:0000256" key="5">
    <source>
        <dbReference type="SAM" id="MobiDB-lite"/>
    </source>
</evidence>
<gene>
    <name evidence="8" type="ORF">A2008_00185</name>
</gene>
<evidence type="ECO:0000256" key="1">
    <source>
        <dbReference type="ARBA" id="ARBA00004167"/>
    </source>
</evidence>
<feature type="domain" description="Translocation and assembly module TamB C-terminal" evidence="7">
    <location>
        <begin position="1259"/>
        <end position="1440"/>
    </location>
</feature>
<protein>
    <recommendedName>
        <fullName evidence="7">Translocation and assembly module TamB C-terminal domain-containing protein</fullName>
    </recommendedName>
</protein>
<dbReference type="Proteomes" id="UP000178735">
    <property type="component" value="Unassembled WGS sequence"/>
</dbReference>
<name>A0A1F7WUZ5_9BACT</name>
<feature type="transmembrane region" description="Helical" evidence="6">
    <location>
        <begin position="28"/>
        <end position="51"/>
    </location>
</feature>
<dbReference type="GO" id="GO:0009306">
    <property type="term" value="P:protein secretion"/>
    <property type="evidence" value="ECO:0007669"/>
    <property type="project" value="InterPro"/>
</dbReference>
<reference evidence="8 9" key="1">
    <citation type="journal article" date="2016" name="Nat. Commun.">
        <title>Thousands of microbial genomes shed light on interconnected biogeochemical processes in an aquifer system.</title>
        <authorList>
            <person name="Anantharaman K."/>
            <person name="Brown C.T."/>
            <person name="Hug L.A."/>
            <person name="Sharon I."/>
            <person name="Castelle C.J."/>
            <person name="Probst A.J."/>
            <person name="Thomas B.C."/>
            <person name="Singh A."/>
            <person name="Wilkins M.J."/>
            <person name="Karaoz U."/>
            <person name="Brodie E.L."/>
            <person name="Williams K.H."/>
            <person name="Hubbard S.S."/>
            <person name="Banfield J.F."/>
        </authorList>
    </citation>
    <scope>NUCLEOTIDE SEQUENCE [LARGE SCALE GENOMIC DNA]</scope>
</reference>
<evidence type="ECO:0000256" key="6">
    <source>
        <dbReference type="SAM" id="Phobius"/>
    </source>
</evidence>
<accession>A0A1F7WUZ5</accession>
<evidence type="ECO:0000313" key="8">
    <source>
        <dbReference type="EMBL" id="OGM06269.1"/>
    </source>
</evidence>
<keyword evidence="2 6" id="KW-0812">Transmembrane</keyword>
<dbReference type="GO" id="GO:0005886">
    <property type="term" value="C:plasma membrane"/>
    <property type="evidence" value="ECO:0007669"/>
    <property type="project" value="InterPro"/>
</dbReference>
<evidence type="ECO:0000313" key="9">
    <source>
        <dbReference type="Proteomes" id="UP000178735"/>
    </source>
</evidence>
<dbReference type="InterPro" id="IPR007452">
    <property type="entry name" value="TamB_C"/>
</dbReference>
<dbReference type="STRING" id="1817813.A2008_00185"/>
<evidence type="ECO:0000256" key="4">
    <source>
        <dbReference type="ARBA" id="ARBA00023136"/>
    </source>
</evidence>
<organism evidence="8 9">
    <name type="scientific">Candidatus Wallbacteria bacterium GWC2_49_35</name>
    <dbReference type="NCBI Taxonomy" id="1817813"/>
    <lineage>
        <taxon>Bacteria</taxon>
        <taxon>Candidatus Walliibacteriota</taxon>
    </lineage>
</organism>
<keyword evidence="4 6" id="KW-0472">Membrane</keyword>
<dbReference type="Pfam" id="PF04357">
    <property type="entry name" value="TamB"/>
    <property type="match status" value="2"/>
</dbReference>
<evidence type="ECO:0000256" key="3">
    <source>
        <dbReference type="ARBA" id="ARBA00022989"/>
    </source>
</evidence>
<feature type="domain" description="Translocation and assembly module TamB C-terminal" evidence="7">
    <location>
        <begin position="1122"/>
        <end position="1183"/>
    </location>
</feature>
<dbReference type="EMBL" id="MGFH01000071">
    <property type="protein sequence ID" value="OGM06269.1"/>
    <property type="molecule type" value="Genomic_DNA"/>
</dbReference>
<comment type="caution">
    <text evidence="8">The sequence shown here is derived from an EMBL/GenBank/DDBJ whole genome shotgun (WGS) entry which is preliminary data.</text>
</comment>
<evidence type="ECO:0000256" key="2">
    <source>
        <dbReference type="ARBA" id="ARBA00022692"/>
    </source>
</evidence>
<feature type="region of interest" description="Disordered" evidence="5">
    <location>
        <begin position="1204"/>
        <end position="1223"/>
    </location>
</feature>
<comment type="subcellular location">
    <subcellularLocation>
        <location evidence="1">Membrane</location>
        <topology evidence="1">Single-pass membrane protein</topology>
    </subcellularLocation>
</comment>
<evidence type="ECO:0000259" key="7">
    <source>
        <dbReference type="Pfam" id="PF04357"/>
    </source>
</evidence>
<sequence length="1453" mass="157372">MSVFNTLFKQIKLLSLHLKGFIINFKNAALYCVRAFLKFTAFAYSIFLICLKNIRSKSAELFGSKLKRFAWLSFKIAVLSIAAMLFTATVKTYFFQKIMASEMLKLIGGDVAVSRVDLGLSDFSHDSVAIRDLSHTSQFFQLNVNKIDVTYDFIESMKERARIQILTFKKPAVKVSDFKGVMNALFEGKMAGVKNYDFLLKLPKISVDRGELDFADGAWSIGDLNCEITPLTDYIIFIKSKAGFKRSGCRLELAVTVNFDSATVKYSGKLLSMSLDNAQKFVDAFFGGAAVRSFKGSADCEFSGAFSYAGRESVSDFKLKPRGCSFVWSKNTEKQVFLDDADLNLTLRTNNFDISDYEISIKGARFTCENKEISLAGTLNKAGSEFNVSAPLLSVADFEAVTGVTPGAAIKNILPEFGLNFKYKNGFYAADINLKPRPLFKIANMPEIRIAGGRLVYSGLAGGQPGGLEGLVTLSADVSRSAEVKISSRGLRNFSFVIDNLLRGGIEVKNEGAVAEVTIERTAVGKSAGARAKFNIELSTLKFDALVSGVSSGDATAAAGLFAPSLMCVNAKLLASNSYELTASGYLERDRMISHYSVSASGGKGISKSSKNVARQPVIAGVLSLVNSKPGVSFNFKAAGNLAEAIDISSLNNFKFYQLIRKKIFNQNTVLNLSAQDGKLSRLTVETPSLAVDYGFDGKADIEYRYGGFLNLKGTYYINDKRLKALAKLNPEKMPDAMAGALKYLGVSDFGIDYSGGLLKISSAENKKDGALYFELKTSGLHNIAHSKISLDNVIVETADLSYNGVAEIDFNALAYVLNGRLVPTGVFARNPLLKTLLGGFGVNLAGSFRDAESGEKPEMKFRVKSDLFLSAVQLVSNFRVVFADKTEAFFEEIKVTDAAGNALLSASAELRRDAGSGANYYYVSYKSEKLKDLVLSLKTSAGSSAKSAINALARMKSGEAEKYMELAERHLSSLSLAGSLTLKDAVLTDHEFEISLGLKNAINLSAAFALDEKSGAGYKTRLMNYSVGGVTYKGECAVDTAGRRASVRFKNSKLGVAEALELLTGEKNDMSGIMTADSRLAYENGSLSFASKINVTNARVDAEKLGKLLLKDRSGTGGDSINLDIDITIGESTYIYNKVIYAMAEGVVSVKGTPASPLVSGNIDIVRGRINYLNRNFNIDAGGFKISTLKNVSKTLEKQISGRAVSAETQAPGPSAAAKLRDGRASSGAAVNDVGKYSFRLTAESLPAVAPAKKSAIELTTNISASTKIDDYDIYLTISAGLNRLNAYLTSKPELSSESIHMLLYGVKPDAASASGGGEQLTSDKFIDVINNQLQDAIYQKLSDSLEKRLNLDEVRINTYTANNSTPLGGRIGNKNDGQSELLKNFGQYTDVEVKIGKYVDPALFLSYSKNLYSPRSDSLGMEYKVRKKLFVDGKVNQNLEYRLGAKYGIPF</sequence>
<feature type="transmembrane region" description="Helical" evidence="6">
    <location>
        <begin position="72"/>
        <end position="95"/>
    </location>
</feature>
<proteinExistence type="predicted"/>
<keyword evidence="3 6" id="KW-1133">Transmembrane helix</keyword>